<dbReference type="Pfam" id="PF00149">
    <property type="entry name" value="Metallophos"/>
    <property type="match status" value="1"/>
</dbReference>
<keyword evidence="3" id="KW-1185">Reference proteome</keyword>
<protein>
    <recommendedName>
        <fullName evidence="1">Calcineurin-like phosphoesterase domain-containing protein</fullName>
    </recommendedName>
</protein>
<dbReference type="EMBL" id="FQXR01000005">
    <property type="protein sequence ID" value="SHH89355.1"/>
    <property type="molecule type" value="Genomic_DNA"/>
</dbReference>
<dbReference type="InterPro" id="IPR029052">
    <property type="entry name" value="Metallo-depent_PP-like"/>
</dbReference>
<dbReference type="Proteomes" id="UP000184389">
    <property type="component" value="Unassembled WGS sequence"/>
</dbReference>
<dbReference type="InterPro" id="IPR051158">
    <property type="entry name" value="Metallophosphoesterase_sf"/>
</dbReference>
<dbReference type="Gene3D" id="3.60.21.10">
    <property type="match status" value="1"/>
</dbReference>
<reference evidence="2 3" key="1">
    <citation type="submission" date="2016-11" db="EMBL/GenBank/DDBJ databases">
        <authorList>
            <person name="Jaros S."/>
            <person name="Januszkiewicz K."/>
            <person name="Wedrychowicz H."/>
        </authorList>
    </citation>
    <scope>NUCLEOTIDE SEQUENCE [LARGE SCALE GENOMIC DNA]</scope>
    <source>
        <strain evidence="2 3">DSM 13106</strain>
    </source>
</reference>
<dbReference type="SUPFAM" id="SSF56300">
    <property type="entry name" value="Metallo-dependent phosphatases"/>
    <property type="match status" value="1"/>
</dbReference>
<dbReference type="PANTHER" id="PTHR31302:SF22">
    <property type="entry name" value="PHOSPHOESTERASE"/>
    <property type="match status" value="1"/>
</dbReference>
<accession>A0A1M5WP03</accession>
<evidence type="ECO:0000313" key="3">
    <source>
        <dbReference type="Proteomes" id="UP000184389"/>
    </source>
</evidence>
<organism evidence="2 3">
    <name type="scientific">Sporanaerobacter acetigenes DSM 13106</name>
    <dbReference type="NCBI Taxonomy" id="1123281"/>
    <lineage>
        <taxon>Bacteria</taxon>
        <taxon>Bacillati</taxon>
        <taxon>Bacillota</taxon>
        <taxon>Tissierellia</taxon>
        <taxon>Tissierellales</taxon>
        <taxon>Sporanaerobacteraceae</taxon>
        <taxon>Sporanaerobacter</taxon>
    </lineage>
</organism>
<feature type="domain" description="Calcineurin-like phosphoesterase" evidence="1">
    <location>
        <begin position="4"/>
        <end position="195"/>
    </location>
</feature>
<dbReference type="InterPro" id="IPR004843">
    <property type="entry name" value="Calcineurin-like_PHP"/>
</dbReference>
<dbReference type="AlphaFoldDB" id="A0A1M5WP03"/>
<sequence>MIFGIGDLHLDYSQEKPMGVFGEKWINHEEKIFNNWKLKVRDEDLVLIPGDISWALKLDEAYYDLKRVDELPGKKIITKGNHDYWWESKKKMDSLKLNSIFFIQNDSYIYENTAIVGCRGWIAKDGEGFSPHDEKMYNRELGRLENSLNSIKQNTEKKIVMLHYPPFNEDFSPNEFVYLMKKSAVDICVYGHLHSEGHKYVVEGNIEGIRFICVSSDYINFSPKELL</sequence>
<dbReference type="GO" id="GO:0016787">
    <property type="term" value="F:hydrolase activity"/>
    <property type="evidence" value="ECO:0007669"/>
    <property type="project" value="InterPro"/>
</dbReference>
<proteinExistence type="predicted"/>
<dbReference type="PIRSF" id="PIRSF033094">
    <property type="entry name" value="Pesterase_CT488"/>
    <property type="match status" value="1"/>
</dbReference>
<evidence type="ECO:0000313" key="2">
    <source>
        <dbReference type="EMBL" id="SHH89355.1"/>
    </source>
</evidence>
<dbReference type="InterPro" id="IPR014578">
    <property type="entry name" value="Pesterase_CT488"/>
</dbReference>
<dbReference type="RefSeq" id="WP_072744014.1">
    <property type="nucleotide sequence ID" value="NZ_FQXR01000005.1"/>
</dbReference>
<evidence type="ECO:0000259" key="1">
    <source>
        <dbReference type="Pfam" id="PF00149"/>
    </source>
</evidence>
<name>A0A1M5WP03_9FIRM</name>
<dbReference type="PANTHER" id="PTHR31302">
    <property type="entry name" value="TRANSMEMBRANE PROTEIN WITH METALLOPHOSPHOESTERASE DOMAIN-RELATED"/>
    <property type="match status" value="1"/>
</dbReference>
<dbReference type="OrthoDB" id="8610138at2"/>
<gene>
    <name evidence="2" type="ORF">SAMN02745180_01336</name>
</gene>
<dbReference type="STRING" id="1123281.SAMN02745180_01336"/>